<name>G4VB92_SCHMA</name>
<accession>G4VB92</accession>
<sequence>MTWMHFVVRGSKVDREKTESAVQANTYPYYETVMLTFIGEISSDLSHNFFA</sequence>
<dbReference type="CTD" id="8355037"/>
<keyword evidence="1" id="KW-1185">Reference proteome</keyword>
<evidence type="ECO:0000313" key="2">
    <source>
        <dbReference type="WBParaSite" id="Smp_152040.1"/>
    </source>
</evidence>
<dbReference type="InParanoid" id="G4VB92"/>
<dbReference type="GeneID" id="8355037"/>
<protein>
    <submittedName>
        <fullName evidence="2">DUF1330 domain-containing protein</fullName>
    </submittedName>
</protein>
<reference evidence="2" key="2">
    <citation type="submission" date="2018-12" db="UniProtKB">
        <authorList>
            <consortium name="WormBaseParasite"/>
        </authorList>
    </citation>
    <scope>IDENTIFICATION</scope>
    <source>
        <strain evidence="2">Puerto Rican</strain>
    </source>
</reference>
<organism evidence="1 2">
    <name type="scientific">Schistosoma mansoni</name>
    <name type="common">Blood fluke</name>
    <dbReference type="NCBI Taxonomy" id="6183"/>
    <lineage>
        <taxon>Eukaryota</taxon>
        <taxon>Metazoa</taxon>
        <taxon>Spiralia</taxon>
        <taxon>Lophotrochozoa</taxon>
        <taxon>Platyhelminthes</taxon>
        <taxon>Trematoda</taxon>
        <taxon>Digenea</taxon>
        <taxon>Strigeidida</taxon>
        <taxon>Schistosomatoidea</taxon>
        <taxon>Schistosomatidae</taxon>
        <taxon>Schistosoma</taxon>
    </lineage>
</organism>
<evidence type="ECO:0000313" key="1">
    <source>
        <dbReference type="Proteomes" id="UP000008854"/>
    </source>
</evidence>
<reference evidence="1" key="1">
    <citation type="journal article" date="2012" name="PLoS Negl. Trop. Dis.">
        <title>A systematically improved high quality genome and transcriptome of the human blood fluke Schistosoma mansoni.</title>
        <authorList>
            <person name="Protasio A.V."/>
            <person name="Tsai I.J."/>
            <person name="Babbage A."/>
            <person name="Nichol S."/>
            <person name="Hunt M."/>
            <person name="Aslett M.A."/>
            <person name="De Silva N."/>
            <person name="Velarde G.S."/>
            <person name="Anderson T.J."/>
            <person name="Clark R.C."/>
            <person name="Davidson C."/>
            <person name="Dillon G.P."/>
            <person name="Holroyd N.E."/>
            <person name="LoVerde P.T."/>
            <person name="Lloyd C."/>
            <person name="McQuillan J."/>
            <person name="Oliveira G."/>
            <person name="Otto T.D."/>
            <person name="Parker-Manuel S.J."/>
            <person name="Quail M.A."/>
            <person name="Wilson R.A."/>
            <person name="Zerlotini A."/>
            <person name="Dunne D.W."/>
            <person name="Berriman M."/>
        </authorList>
    </citation>
    <scope>NUCLEOTIDE SEQUENCE [LARGE SCALE GENOMIC DNA]</scope>
    <source>
        <strain evidence="1">Puerto Rican</strain>
    </source>
</reference>
<proteinExistence type="predicted"/>
<dbReference type="HOGENOM" id="CLU_3108949_0_0_1"/>
<dbReference type="Proteomes" id="UP000008854">
    <property type="component" value="Unassembled WGS sequence"/>
</dbReference>
<dbReference type="KEGG" id="smm:Smp_152040"/>
<dbReference type="WBParaSite" id="Smp_152040.1">
    <property type="protein sequence ID" value="Smp_152040.1"/>
    <property type="gene ID" value="Smp_152040"/>
</dbReference>
<dbReference type="RefSeq" id="XP_018649475.1">
    <property type="nucleotide sequence ID" value="XM_018795132.1"/>
</dbReference>
<dbReference type="AlphaFoldDB" id="G4VB92"/>